<dbReference type="Pfam" id="PF03732">
    <property type="entry name" value="Retrotrans_gag"/>
    <property type="match status" value="1"/>
</dbReference>
<dbReference type="PANTHER" id="PTHR33223">
    <property type="entry name" value="CCHC-TYPE DOMAIN-CONTAINING PROTEIN"/>
    <property type="match status" value="1"/>
</dbReference>
<evidence type="ECO:0000259" key="2">
    <source>
        <dbReference type="Pfam" id="PF03732"/>
    </source>
</evidence>
<feature type="compositionally biased region" description="Basic and acidic residues" evidence="1">
    <location>
        <begin position="189"/>
        <end position="205"/>
    </location>
</feature>
<dbReference type="GeneID" id="110782540"/>
<gene>
    <name evidence="4" type="primary">LOC110782540</name>
</gene>
<organism evidence="3 4">
    <name type="scientific">Spinacia oleracea</name>
    <name type="common">Spinach</name>
    <dbReference type="NCBI Taxonomy" id="3562"/>
    <lineage>
        <taxon>Eukaryota</taxon>
        <taxon>Viridiplantae</taxon>
        <taxon>Streptophyta</taxon>
        <taxon>Embryophyta</taxon>
        <taxon>Tracheophyta</taxon>
        <taxon>Spermatophyta</taxon>
        <taxon>Magnoliopsida</taxon>
        <taxon>eudicotyledons</taxon>
        <taxon>Gunneridae</taxon>
        <taxon>Pentapetalae</taxon>
        <taxon>Caryophyllales</taxon>
        <taxon>Chenopodiaceae</taxon>
        <taxon>Chenopodioideae</taxon>
        <taxon>Anserineae</taxon>
        <taxon>Spinacia</taxon>
    </lineage>
</organism>
<dbReference type="Proteomes" id="UP000813463">
    <property type="component" value="Chromosome 3"/>
</dbReference>
<reference evidence="3" key="1">
    <citation type="journal article" date="2021" name="Nat. Commun.">
        <title>Genomic analyses provide insights into spinach domestication and the genetic basis of agronomic traits.</title>
        <authorList>
            <person name="Cai X."/>
            <person name="Sun X."/>
            <person name="Xu C."/>
            <person name="Sun H."/>
            <person name="Wang X."/>
            <person name="Ge C."/>
            <person name="Zhang Z."/>
            <person name="Wang Q."/>
            <person name="Fei Z."/>
            <person name="Jiao C."/>
            <person name="Wang Q."/>
        </authorList>
    </citation>
    <scope>NUCLEOTIDE SEQUENCE [LARGE SCALE GENOMIC DNA]</scope>
    <source>
        <strain evidence="3">cv. Varoflay</strain>
    </source>
</reference>
<sequence>MEKIKIPTCKYYGKTDPTVHLSAFGGHMMLYTNTDSMWCKVFPSTLDGMAQSWFNKIPKGSVTSFRQLAILFRTHYVANIVRERMMGELMSFVQGSRESLRDYISRFNMEASNIPKLQQEVAVLAMMSGLKDGDFKSYLGRKSFTTLAEVLGEANEFIKSEEIGKATAQRNVAEEGNQAISKRRNHIRSMETEEKATKAGESGEDKVEEEVTNSELKREIFAISKEDERWQRPAKMYNKYRDPKKYCDFHGDHGHLTEECTNLKDNIEDLIRRGYLTQFKAKSSYSRTYENRDSGGKNDEKRMNIRQNQQAYEKRSCDIFVVTGGPVHTGTTASGAKASVNEISTSGQLSQLRQMARSPTNATVHLHCRGLQRHSVSTR</sequence>
<proteinExistence type="predicted"/>
<dbReference type="RefSeq" id="XP_056695353.1">
    <property type="nucleotide sequence ID" value="XM_056839375.1"/>
</dbReference>
<evidence type="ECO:0000313" key="3">
    <source>
        <dbReference type="Proteomes" id="UP000813463"/>
    </source>
</evidence>
<evidence type="ECO:0000313" key="4">
    <source>
        <dbReference type="RefSeq" id="XP_056695353.1"/>
    </source>
</evidence>
<protein>
    <recommendedName>
        <fullName evidence="2">Retrotransposon gag domain-containing protein</fullName>
    </recommendedName>
</protein>
<feature type="domain" description="Retrotransposon gag" evidence="2">
    <location>
        <begin position="40"/>
        <end position="131"/>
    </location>
</feature>
<evidence type="ECO:0000256" key="1">
    <source>
        <dbReference type="SAM" id="MobiDB-lite"/>
    </source>
</evidence>
<keyword evidence="3" id="KW-1185">Reference proteome</keyword>
<accession>A0ABM3RIB6</accession>
<reference evidence="4" key="2">
    <citation type="submission" date="2025-08" db="UniProtKB">
        <authorList>
            <consortium name="RefSeq"/>
        </authorList>
    </citation>
    <scope>IDENTIFICATION</scope>
    <source>
        <tissue evidence="4">Leaf</tissue>
    </source>
</reference>
<dbReference type="PANTHER" id="PTHR33223:SF10">
    <property type="entry name" value="AMINOTRANSFERASE-LIKE PLANT MOBILE DOMAIN-CONTAINING PROTEIN"/>
    <property type="match status" value="1"/>
</dbReference>
<feature type="region of interest" description="Disordered" evidence="1">
    <location>
        <begin position="189"/>
        <end position="211"/>
    </location>
</feature>
<dbReference type="InterPro" id="IPR005162">
    <property type="entry name" value="Retrotrans_gag_dom"/>
</dbReference>
<name>A0ABM3RIB6_SPIOL</name>